<keyword evidence="9" id="KW-0479">Metal-binding</keyword>
<keyword evidence="6 18" id="KW-0808">Transferase</keyword>
<keyword evidence="19" id="KW-1185">Reference proteome</keyword>
<dbReference type="InterPro" id="IPR006638">
    <property type="entry name" value="Elp3/MiaA/NifB-like_rSAM"/>
</dbReference>
<name>A0ABS9WHN7_9ACTN</name>
<keyword evidence="10" id="KW-0694">RNA-binding</keyword>
<comment type="catalytic activity">
    <reaction evidence="15">
        <text>uridine(34) in tRNA + acetyl-CoA + S-adenosyl-L-methionine + H2O = 5-(carboxymethyl)uridine(34) in tRNA + 5'-deoxyadenosine + L-methionine + CoA + 2 H(+)</text>
        <dbReference type="Rhea" id="RHEA:61020"/>
        <dbReference type="Rhea" id="RHEA-COMP:10407"/>
        <dbReference type="Rhea" id="RHEA-COMP:11727"/>
        <dbReference type="ChEBI" id="CHEBI:15377"/>
        <dbReference type="ChEBI" id="CHEBI:15378"/>
        <dbReference type="ChEBI" id="CHEBI:17319"/>
        <dbReference type="ChEBI" id="CHEBI:57287"/>
        <dbReference type="ChEBI" id="CHEBI:57288"/>
        <dbReference type="ChEBI" id="CHEBI:57844"/>
        <dbReference type="ChEBI" id="CHEBI:59789"/>
        <dbReference type="ChEBI" id="CHEBI:65315"/>
        <dbReference type="ChEBI" id="CHEBI:74882"/>
        <dbReference type="EC" id="2.3.1.311"/>
    </reaction>
    <physiologicalReaction direction="left-to-right" evidence="15">
        <dbReference type="Rhea" id="RHEA:61021"/>
    </physiologicalReaction>
</comment>
<evidence type="ECO:0000256" key="8">
    <source>
        <dbReference type="ARBA" id="ARBA00022694"/>
    </source>
</evidence>
<proteinExistence type="inferred from homology"/>
<evidence type="ECO:0000259" key="17">
    <source>
        <dbReference type="PROSITE" id="PS51186"/>
    </source>
</evidence>
<dbReference type="EC" id="2.3.1.311" evidence="14"/>
<feature type="region of interest" description="Disordered" evidence="16">
    <location>
        <begin position="501"/>
        <end position="529"/>
    </location>
</feature>
<dbReference type="InterPro" id="IPR039661">
    <property type="entry name" value="ELP3"/>
</dbReference>
<dbReference type="InterPro" id="IPR058240">
    <property type="entry name" value="rSAM_sf"/>
</dbReference>
<evidence type="ECO:0000313" key="18">
    <source>
        <dbReference type="EMBL" id="MCI2242397.1"/>
    </source>
</evidence>
<evidence type="ECO:0000256" key="10">
    <source>
        <dbReference type="ARBA" id="ARBA00022884"/>
    </source>
</evidence>
<protein>
    <recommendedName>
        <fullName evidence="14">tRNA carboxymethyluridine synthase</fullName>
        <ecNumber evidence="14">2.3.1.311</ecNumber>
    </recommendedName>
</protein>
<comment type="cofactor">
    <cofactor evidence="1">
        <name>[4Fe-4S] cluster</name>
        <dbReference type="ChEBI" id="CHEBI:49883"/>
    </cofactor>
</comment>
<dbReference type="Proteomes" id="UP001430755">
    <property type="component" value="Unassembled WGS sequence"/>
</dbReference>
<dbReference type="InterPro" id="IPR000182">
    <property type="entry name" value="GNAT_dom"/>
</dbReference>
<organism evidence="18 19">
    <name type="scientific">Adlercreutzia faecimuris</name>
    <dbReference type="NCBI Taxonomy" id="2897341"/>
    <lineage>
        <taxon>Bacteria</taxon>
        <taxon>Bacillati</taxon>
        <taxon>Actinomycetota</taxon>
        <taxon>Coriobacteriia</taxon>
        <taxon>Eggerthellales</taxon>
        <taxon>Eggerthellaceae</taxon>
        <taxon>Adlercreutzia</taxon>
    </lineage>
</organism>
<dbReference type="SMART" id="SM00729">
    <property type="entry name" value="Elp3"/>
    <property type="match status" value="1"/>
</dbReference>
<keyword evidence="12" id="KW-0411">Iron-sulfur</keyword>
<evidence type="ECO:0000256" key="15">
    <source>
        <dbReference type="ARBA" id="ARBA00047372"/>
    </source>
</evidence>
<dbReference type="SUPFAM" id="SSF102114">
    <property type="entry name" value="Radical SAM enzymes"/>
    <property type="match status" value="1"/>
</dbReference>
<keyword evidence="4" id="KW-0004">4Fe-4S</keyword>
<gene>
    <name evidence="18" type="ORF">LPT13_08545</name>
</gene>
<dbReference type="PROSITE" id="PS51186">
    <property type="entry name" value="GNAT"/>
    <property type="match status" value="1"/>
</dbReference>
<dbReference type="PANTHER" id="PTHR11135">
    <property type="entry name" value="HISTONE ACETYLTRANSFERASE-RELATED"/>
    <property type="match status" value="1"/>
</dbReference>
<evidence type="ECO:0000256" key="11">
    <source>
        <dbReference type="ARBA" id="ARBA00023004"/>
    </source>
</evidence>
<evidence type="ECO:0000256" key="5">
    <source>
        <dbReference type="ARBA" id="ARBA00022555"/>
    </source>
</evidence>
<dbReference type="SFLD" id="SFLDF00344">
    <property type="entry name" value="ELP3-like"/>
    <property type="match status" value="1"/>
</dbReference>
<feature type="domain" description="N-acetyltransferase" evidence="17">
    <location>
        <begin position="560"/>
        <end position="713"/>
    </location>
</feature>
<evidence type="ECO:0000256" key="1">
    <source>
        <dbReference type="ARBA" id="ARBA00001966"/>
    </source>
</evidence>
<evidence type="ECO:0000256" key="4">
    <source>
        <dbReference type="ARBA" id="ARBA00022485"/>
    </source>
</evidence>
<comment type="similarity">
    <text evidence="3">Belongs to the ELP3 family.</text>
</comment>
<evidence type="ECO:0000256" key="16">
    <source>
        <dbReference type="SAM" id="MobiDB-lite"/>
    </source>
</evidence>
<keyword evidence="7" id="KW-0949">S-adenosyl-L-methionine</keyword>
<evidence type="ECO:0000256" key="14">
    <source>
        <dbReference type="ARBA" id="ARBA00044771"/>
    </source>
</evidence>
<dbReference type="SFLD" id="SFLDG01086">
    <property type="entry name" value="elongater_protein-like"/>
    <property type="match status" value="1"/>
</dbReference>
<comment type="caution">
    <text evidence="18">The sequence shown here is derived from an EMBL/GenBank/DDBJ whole genome shotgun (WGS) entry which is preliminary data.</text>
</comment>
<dbReference type="GO" id="GO:0016746">
    <property type="term" value="F:acyltransferase activity"/>
    <property type="evidence" value="ECO:0007669"/>
    <property type="project" value="UniProtKB-KW"/>
</dbReference>
<evidence type="ECO:0000313" key="19">
    <source>
        <dbReference type="Proteomes" id="UP001430755"/>
    </source>
</evidence>
<reference evidence="18" key="1">
    <citation type="submission" date="2021-11" db="EMBL/GenBank/DDBJ databases">
        <title>A Novel Adlercreutzia Species, isolated from a Allomyrina dichotoma larva feces.</title>
        <authorList>
            <person name="Suh M.K."/>
        </authorList>
    </citation>
    <scope>NUCLEOTIDE SEQUENCE</scope>
    <source>
        <strain evidence="18">JBNU-10</strain>
    </source>
</reference>
<dbReference type="InterPro" id="IPR016181">
    <property type="entry name" value="Acyl_CoA_acyltransferase"/>
</dbReference>
<evidence type="ECO:0000256" key="3">
    <source>
        <dbReference type="ARBA" id="ARBA00005494"/>
    </source>
</evidence>
<dbReference type="InterPro" id="IPR034687">
    <property type="entry name" value="ELP3-like"/>
</dbReference>
<evidence type="ECO:0000256" key="13">
    <source>
        <dbReference type="ARBA" id="ARBA00023315"/>
    </source>
</evidence>
<sequence length="766" mass="79988">MEEVIADILARLRAEAAGEAPALDGRGLARLLDEHNRRAGGPGRRYVKKALLPFYLRVRDEEPDRWRAWDVDAALEERLLALLRMKPRRTASGVATVTVITKPWPCAGRCLYCPNDVRMPKSYLADEPACQRAERAFFDPYLQVHARLRTLAQMGHPTDKVELIVLGGTWSDYPEGYRLWFAAELFRALDDGVGPAADARAAERRARYEELGIPAERDACAAAAAGAQRAVAEGRLSYNQAVRALYGAGAGAPGDADGAPGGATAGACSAVDAPRADAGAGAPSAGELAARWARAAAFQAATWDDVEAAQRANEQAACRCVGLVVETRPELVDAPALADLRRLGCTKAQVGVQSLDPAVLAASGRGDASTVDAVARAFALLRLFGFKVHAHFMANLPGATPAADAGDYRRLVSDPRFLPDEVKLYPCVLTAGTPLAALHAAGEWAPYDEDVLVRLLAADLRATPPWTRVSRMIRDISSHDIVAGNRKTNLRQLVERRIAEEAAGRPGDAAAEGGGASDRPAGAQAGAGGGGVCGRPAGAQAGAAAARGRAAADAPLVREIRSREIAGDEVDEAALRLEVIAYATAASDERFLQWVTPEGRIAGFLRLSLPRPEALAAHPGVPVGPGEAMIRELHVYGRTSPIARVAAGVQHRGLGRRLVEEACVLAAEAGCRAVLVISAVGTRAYYRGLGFRDAGLYQRRDLAAAGEGAPDRPAAAQPQPTVDGCAGDADMRAAGATGGCAGRGAVPSAGAPGGHAVAAPGARGAR</sequence>
<dbReference type="Gene3D" id="3.40.630.30">
    <property type="match status" value="1"/>
</dbReference>
<keyword evidence="13 18" id="KW-0012">Acyltransferase</keyword>
<evidence type="ECO:0000256" key="12">
    <source>
        <dbReference type="ARBA" id="ARBA00023014"/>
    </source>
</evidence>
<evidence type="ECO:0000256" key="6">
    <source>
        <dbReference type="ARBA" id="ARBA00022679"/>
    </source>
</evidence>
<evidence type="ECO:0000256" key="7">
    <source>
        <dbReference type="ARBA" id="ARBA00022691"/>
    </source>
</evidence>
<feature type="compositionally biased region" description="Low complexity" evidence="16">
    <location>
        <begin position="711"/>
        <end position="720"/>
    </location>
</feature>
<dbReference type="Pfam" id="PF00583">
    <property type="entry name" value="Acetyltransf_1"/>
    <property type="match status" value="1"/>
</dbReference>
<evidence type="ECO:0000256" key="9">
    <source>
        <dbReference type="ARBA" id="ARBA00022723"/>
    </source>
</evidence>
<keyword evidence="11" id="KW-0408">Iron</keyword>
<keyword evidence="5" id="KW-0820">tRNA-binding</keyword>
<feature type="region of interest" description="Disordered" evidence="16">
    <location>
        <begin position="707"/>
        <end position="728"/>
    </location>
</feature>
<dbReference type="SUPFAM" id="SSF55729">
    <property type="entry name" value="Acyl-CoA N-acyltransferases (Nat)"/>
    <property type="match status" value="1"/>
</dbReference>
<feature type="region of interest" description="Disordered" evidence="16">
    <location>
        <begin position="744"/>
        <end position="766"/>
    </location>
</feature>
<dbReference type="InterPro" id="IPR032432">
    <property type="entry name" value="Radical_SAM_C"/>
</dbReference>
<keyword evidence="8" id="KW-0819">tRNA processing</keyword>
<dbReference type="SFLD" id="SFLDS00029">
    <property type="entry name" value="Radical_SAM"/>
    <property type="match status" value="1"/>
</dbReference>
<accession>A0ABS9WHN7</accession>
<dbReference type="PANTHER" id="PTHR11135:SF2">
    <property type="entry name" value="ELONGATOR COMPLEX PROTEIN 3"/>
    <property type="match status" value="1"/>
</dbReference>
<evidence type="ECO:0000256" key="2">
    <source>
        <dbReference type="ARBA" id="ARBA00005217"/>
    </source>
</evidence>
<dbReference type="EMBL" id="JAJMLW010000003">
    <property type="protein sequence ID" value="MCI2242397.1"/>
    <property type="molecule type" value="Genomic_DNA"/>
</dbReference>
<dbReference type="Pfam" id="PF16199">
    <property type="entry name" value="Radical_SAM_C"/>
    <property type="match status" value="1"/>
</dbReference>
<dbReference type="InterPro" id="IPR007197">
    <property type="entry name" value="rSAM"/>
</dbReference>
<comment type="pathway">
    <text evidence="2">tRNA modification.</text>
</comment>